<dbReference type="InterPro" id="IPR013766">
    <property type="entry name" value="Thioredoxin_domain"/>
</dbReference>
<comment type="subcellular location">
    <subcellularLocation>
        <location evidence="1">Cell envelope</location>
    </subcellularLocation>
</comment>
<reference evidence="6 7" key="1">
    <citation type="submission" date="2018-05" db="EMBL/GenBank/DDBJ databases">
        <title>Marinifilum breve JC075T sp. nov., a marine bacterium isolated from Yongle Blue Hole in the South China Sea.</title>
        <authorList>
            <person name="Fu T."/>
        </authorList>
    </citation>
    <scope>NUCLEOTIDE SEQUENCE [LARGE SCALE GENOMIC DNA]</scope>
    <source>
        <strain evidence="6 7">JC075</strain>
    </source>
</reference>
<evidence type="ECO:0000313" key="7">
    <source>
        <dbReference type="Proteomes" id="UP000248079"/>
    </source>
</evidence>
<dbReference type="Gene3D" id="3.40.30.10">
    <property type="entry name" value="Glutaredoxin"/>
    <property type="match status" value="1"/>
</dbReference>
<organism evidence="6 7">
    <name type="scientific">Marinifilum breve</name>
    <dbReference type="NCBI Taxonomy" id="2184082"/>
    <lineage>
        <taxon>Bacteria</taxon>
        <taxon>Pseudomonadati</taxon>
        <taxon>Bacteroidota</taxon>
        <taxon>Bacteroidia</taxon>
        <taxon>Marinilabiliales</taxon>
        <taxon>Marinifilaceae</taxon>
    </lineage>
</organism>
<dbReference type="PROSITE" id="PS51352">
    <property type="entry name" value="THIOREDOXIN_2"/>
    <property type="match status" value="1"/>
</dbReference>
<dbReference type="GO" id="GO:0030313">
    <property type="term" value="C:cell envelope"/>
    <property type="evidence" value="ECO:0007669"/>
    <property type="project" value="UniProtKB-SubCell"/>
</dbReference>
<name>A0A2V4A1E3_9BACT</name>
<dbReference type="GO" id="GO:0016491">
    <property type="term" value="F:oxidoreductase activity"/>
    <property type="evidence" value="ECO:0007669"/>
    <property type="project" value="InterPro"/>
</dbReference>
<dbReference type="PANTHER" id="PTHR42852">
    <property type="entry name" value="THIOL:DISULFIDE INTERCHANGE PROTEIN DSBE"/>
    <property type="match status" value="1"/>
</dbReference>
<dbReference type="OrthoDB" id="736810at2"/>
<evidence type="ECO:0000313" key="6">
    <source>
        <dbReference type="EMBL" id="PXY02562.1"/>
    </source>
</evidence>
<accession>A0A2V4A1E3</accession>
<protein>
    <recommendedName>
        <fullName evidence="5">Thioredoxin domain-containing protein</fullName>
    </recommendedName>
</protein>
<evidence type="ECO:0000256" key="3">
    <source>
        <dbReference type="ARBA" id="ARBA00023157"/>
    </source>
</evidence>
<dbReference type="AlphaFoldDB" id="A0A2V4A1E3"/>
<keyword evidence="3" id="KW-1015">Disulfide bond</keyword>
<dbReference type="GO" id="GO:0017004">
    <property type="term" value="P:cytochrome complex assembly"/>
    <property type="evidence" value="ECO:0007669"/>
    <property type="project" value="UniProtKB-KW"/>
</dbReference>
<keyword evidence="4" id="KW-0676">Redox-active center</keyword>
<gene>
    <name evidence="6" type="ORF">DF185_00265</name>
</gene>
<evidence type="ECO:0000256" key="2">
    <source>
        <dbReference type="ARBA" id="ARBA00022748"/>
    </source>
</evidence>
<feature type="domain" description="Thioredoxin" evidence="5">
    <location>
        <begin position="326"/>
        <end position="475"/>
    </location>
</feature>
<dbReference type="InterPro" id="IPR013740">
    <property type="entry name" value="Redoxin"/>
</dbReference>
<keyword evidence="2" id="KW-0201">Cytochrome c-type biogenesis</keyword>
<comment type="caution">
    <text evidence="6">The sequence shown here is derived from an EMBL/GenBank/DDBJ whole genome shotgun (WGS) entry which is preliminary data.</text>
</comment>
<dbReference type="Proteomes" id="UP000248079">
    <property type="component" value="Unassembled WGS sequence"/>
</dbReference>
<sequence>MSKQINIIFIFLIALVFVNCKKSEISNDKSTVFFTGHFDDAISNITLSKKEVFSEEEEVHLVEIDSAGNFNYSIAIDFSQTIFFGINSTMRIPVFVSPNDTITIEYDENIEVNFTKQNHQEINDNLKFVQCEIQKTINKNVNPTILKELSEEKFKRLLDSIHNTLILTIDSFSVSKNLNNIEKQELKNEIDFFIVSETADYEFLNQYIFNQKRTIPDEYYCLVDTLMKNVNEIRLTPNALNFLNRIQMKYSNPITNESAKEILELDSSVLRDIILCRAIYTLIGSKEFPQAKIFMEKYFPAIGSTKLKTQFTAKYEECLSIFNNPSLNSARLQSFTQIDKTGILKELKEKYKNKVLYLKFWAPYCGPCMAQLSYIKIIEEKINPDKFLVINLCAPYPKDKWKATIREKQMGGVHYLLSENQYAELQALFNIQGIPRYVLIDANGAIVDENAPAPGNEMLKGTNFDLIKVINNLIEKE</sequence>
<proteinExistence type="predicted"/>
<dbReference type="Pfam" id="PF08534">
    <property type="entry name" value="Redoxin"/>
    <property type="match status" value="1"/>
</dbReference>
<dbReference type="InterPro" id="IPR050553">
    <property type="entry name" value="Thioredoxin_ResA/DsbE_sf"/>
</dbReference>
<dbReference type="SUPFAM" id="SSF52833">
    <property type="entry name" value="Thioredoxin-like"/>
    <property type="match status" value="1"/>
</dbReference>
<dbReference type="PANTHER" id="PTHR42852:SF6">
    <property type="entry name" value="THIOL:DISULFIDE INTERCHANGE PROTEIN DSBE"/>
    <property type="match status" value="1"/>
</dbReference>
<dbReference type="CDD" id="cd02966">
    <property type="entry name" value="TlpA_like_family"/>
    <property type="match status" value="1"/>
</dbReference>
<dbReference type="InterPro" id="IPR036249">
    <property type="entry name" value="Thioredoxin-like_sf"/>
</dbReference>
<evidence type="ECO:0000256" key="4">
    <source>
        <dbReference type="ARBA" id="ARBA00023284"/>
    </source>
</evidence>
<dbReference type="RefSeq" id="WP_110358723.1">
    <property type="nucleotide sequence ID" value="NZ_QFLI01000001.1"/>
</dbReference>
<evidence type="ECO:0000256" key="1">
    <source>
        <dbReference type="ARBA" id="ARBA00004196"/>
    </source>
</evidence>
<dbReference type="EMBL" id="QFLI01000001">
    <property type="protein sequence ID" value="PXY02562.1"/>
    <property type="molecule type" value="Genomic_DNA"/>
</dbReference>
<keyword evidence="7" id="KW-1185">Reference proteome</keyword>
<evidence type="ECO:0000259" key="5">
    <source>
        <dbReference type="PROSITE" id="PS51352"/>
    </source>
</evidence>